<accession>A0A0D3L1Q9</accession>
<dbReference type="InterPro" id="IPR041667">
    <property type="entry name" value="Cupin_8"/>
</dbReference>
<dbReference type="EnsemblProtists" id="EOD41944">
    <property type="protein sequence ID" value="EOD41944"/>
    <property type="gene ID" value="EMIHUDRAFT_461041"/>
</dbReference>
<sequence length="299" mass="33415">MQTVRLPLREYVKYLTVRDHWLSQREHGTPFYGNSWTPFLTHEAMRDHVGRMSFVEDLVEEDGPLGVLSRKLTKVFFGPPATVTRLHHDTYSLHAWLSQVRGRKQFVLYPKSQAHLLHAGEGECAGECAGEGAGAGEGTCCDAAQSWFDPTAPDYRRFPRARRATPHVAVLEEGDTLFCPAGWFHYAIALSPSITLMRNFFNSANADRFVEGWNAAHSLQTQPQPQPQPRSQTETQSVPTYATPPRPSPAALEKGGHRREGQAAHHQRRGACSRQQWRYGRCRGGGTSHNPSCESSLGL</sequence>
<dbReference type="AlphaFoldDB" id="A0A0D3L1Q9"/>
<keyword evidence="4" id="KW-1185">Reference proteome</keyword>
<dbReference type="Proteomes" id="UP000013827">
    <property type="component" value="Unassembled WGS sequence"/>
</dbReference>
<dbReference type="PANTHER" id="PTHR12461:SF105">
    <property type="entry name" value="HYPOXIA-INDUCIBLE FACTOR 1-ALPHA INHIBITOR"/>
    <property type="match status" value="1"/>
</dbReference>
<dbReference type="HOGENOM" id="CLU_932001_0_0_1"/>
<reference evidence="4" key="1">
    <citation type="journal article" date="2013" name="Nature">
        <title>Pan genome of the phytoplankton Emiliania underpins its global distribution.</title>
        <authorList>
            <person name="Read B.A."/>
            <person name="Kegel J."/>
            <person name="Klute M.J."/>
            <person name="Kuo A."/>
            <person name="Lefebvre S.C."/>
            <person name="Maumus F."/>
            <person name="Mayer C."/>
            <person name="Miller J."/>
            <person name="Monier A."/>
            <person name="Salamov A."/>
            <person name="Young J."/>
            <person name="Aguilar M."/>
            <person name="Claverie J.M."/>
            <person name="Frickenhaus S."/>
            <person name="Gonzalez K."/>
            <person name="Herman E.K."/>
            <person name="Lin Y.C."/>
            <person name="Napier J."/>
            <person name="Ogata H."/>
            <person name="Sarno A.F."/>
            <person name="Shmutz J."/>
            <person name="Schroeder D."/>
            <person name="de Vargas C."/>
            <person name="Verret F."/>
            <person name="von Dassow P."/>
            <person name="Valentin K."/>
            <person name="Van de Peer Y."/>
            <person name="Wheeler G."/>
            <person name="Dacks J.B."/>
            <person name="Delwiche C.F."/>
            <person name="Dyhrman S.T."/>
            <person name="Glockner G."/>
            <person name="John U."/>
            <person name="Richards T."/>
            <person name="Worden A.Z."/>
            <person name="Zhang X."/>
            <person name="Grigoriev I.V."/>
            <person name="Allen A.E."/>
            <person name="Bidle K."/>
            <person name="Borodovsky M."/>
            <person name="Bowler C."/>
            <person name="Brownlee C."/>
            <person name="Cock J.M."/>
            <person name="Elias M."/>
            <person name="Gladyshev V.N."/>
            <person name="Groth M."/>
            <person name="Guda C."/>
            <person name="Hadaegh A."/>
            <person name="Iglesias-Rodriguez M.D."/>
            <person name="Jenkins J."/>
            <person name="Jones B.M."/>
            <person name="Lawson T."/>
            <person name="Leese F."/>
            <person name="Lindquist E."/>
            <person name="Lobanov A."/>
            <person name="Lomsadze A."/>
            <person name="Malik S.B."/>
            <person name="Marsh M.E."/>
            <person name="Mackinder L."/>
            <person name="Mock T."/>
            <person name="Mueller-Roeber B."/>
            <person name="Pagarete A."/>
            <person name="Parker M."/>
            <person name="Probert I."/>
            <person name="Quesneville H."/>
            <person name="Raines C."/>
            <person name="Rensing S.A."/>
            <person name="Riano-Pachon D.M."/>
            <person name="Richier S."/>
            <person name="Rokitta S."/>
            <person name="Shiraiwa Y."/>
            <person name="Soanes D.M."/>
            <person name="van der Giezen M."/>
            <person name="Wahlund T.M."/>
            <person name="Williams B."/>
            <person name="Wilson W."/>
            <person name="Wolfe G."/>
            <person name="Wurch L.L."/>
        </authorList>
    </citation>
    <scope>NUCLEOTIDE SEQUENCE</scope>
</reference>
<reference evidence="3" key="2">
    <citation type="submission" date="2024-10" db="UniProtKB">
        <authorList>
            <consortium name="EnsemblProtists"/>
        </authorList>
    </citation>
    <scope>IDENTIFICATION</scope>
</reference>
<evidence type="ECO:0000256" key="1">
    <source>
        <dbReference type="SAM" id="MobiDB-lite"/>
    </source>
</evidence>
<feature type="compositionally biased region" description="Low complexity" evidence="1">
    <location>
        <begin position="218"/>
        <end position="237"/>
    </location>
</feature>
<dbReference type="SUPFAM" id="SSF51197">
    <property type="entry name" value="Clavaminate synthase-like"/>
    <property type="match status" value="1"/>
</dbReference>
<dbReference type="eggNOG" id="KOG2132">
    <property type="taxonomic scope" value="Eukaryota"/>
</dbReference>
<evidence type="ECO:0000313" key="4">
    <source>
        <dbReference type="Proteomes" id="UP000013827"/>
    </source>
</evidence>
<dbReference type="InterPro" id="IPR003347">
    <property type="entry name" value="JmjC_dom"/>
</dbReference>
<evidence type="ECO:0000313" key="3">
    <source>
        <dbReference type="EnsemblProtists" id="EOD41944"/>
    </source>
</evidence>
<feature type="domain" description="JmjC" evidence="2">
    <location>
        <begin position="31"/>
        <end position="217"/>
    </location>
</feature>
<dbReference type="Gene3D" id="2.60.120.650">
    <property type="entry name" value="Cupin"/>
    <property type="match status" value="1"/>
</dbReference>
<dbReference type="GeneID" id="17287214"/>
<dbReference type="PROSITE" id="PS51184">
    <property type="entry name" value="JMJC"/>
    <property type="match status" value="1"/>
</dbReference>
<name>A0A0D3L1Q9_EMIH1</name>
<dbReference type="PaxDb" id="2903-EOD41944"/>
<dbReference type="KEGG" id="ehx:EMIHUDRAFT_461041"/>
<feature type="region of interest" description="Disordered" evidence="1">
    <location>
        <begin position="218"/>
        <end position="299"/>
    </location>
</feature>
<protein>
    <recommendedName>
        <fullName evidence="2">JmjC domain-containing protein</fullName>
    </recommendedName>
</protein>
<dbReference type="SMART" id="SM00558">
    <property type="entry name" value="JmjC"/>
    <property type="match status" value="1"/>
</dbReference>
<dbReference type="PANTHER" id="PTHR12461">
    <property type="entry name" value="HYPOXIA-INDUCIBLE FACTOR 1 ALPHA INHIBITOR-RELATED"/>
    <property type="match status" value="1"/>
</dbReference>
<dbReference type="Pfam" id="PF13621">
    <property type="entry name" value="Cupin_8"/>
    <property type="match status" value="1"/>
</dbReference>
<dbReference type="RefSeq" id="XP_005794373.1">
    <property type="nucleotide sequence ID" value="XM_005794316.1"/>
</dbReference>
<evidence type="ECO:0000259" key="2">
    <source>
        <dbReference type="PROSITE" id="PS51184"/>
    </source>
</evidence>
<organism evidence="3 4">
    <name type="scientific">Emiliania huxleyi (strain CCMP1516)</name>
    <dbReference type="NCBI Taxonomy" id="280463"/>
    <lineage>
        <taxon>Eukaryota</taxon>
        <taxon>Haptista</taxon>
        <taxon>Haptophyta</taxon>
        <taxon>Prymnesiophyceae</taxon>
        <taxon>Isochrysidales</taxon>
        <taxon>Noelaerhabdaceae</taxon>
        <taxon>Emiliania</taxon>
    </lineage>
</organism>
<feature type="compositionally biased region" description="Basic and acidic residues" evidence="1">
    <location>
        <begin position="254"/>
        <end position="263"/>
    </location>
</feature>
<feature type="compositionally biased region" description="Polar residues" evidence="1">
    <location>
        <begin position="288"/>
        <end position="299"/>
    </location>
</feature>
<proteinExistence type="predicted"/>